<accession>A0A1Y6C1Z6</accession>
<dbReference type="AlphaFoldDB" id="A0A1Y6C1Z6"/>
<gene>
    <name evidence="6" type="ORF">SAMN02745746_02846</name>
</gene>
<evidence type="ECO:0000313" key="7">
    <source>
        <dbReference type="Proteomes" id="UP000192920"/>
    </source>
</evidence>
<dbReference type="PRINTS" id="PR01011">
    <property type="entry name" value="GLUTPROXDASE"/>
</dbReference>
<evidence type="ECO:0000256" key="2">
    <source>
        <dbReference type="ARBA" id="ARBA00022559"/>
    </source>
</evidence>
<evidence type="ECO:0000313" key="6">
    <source>
        <dbReference type="EMBL" id="SMF37665.1"/>
    </source>
</evidence>
<feature type="active site" evidence="4">
    <location>
        <position position="36"/>
    </location>
</feature>
<comment type="similarity">
    <text evidence="1 5">Belongs to the glutathione peroxidase family.</text>
</comment>
<dbReference type="InterPro" id="IPR000889">
    <property type="entry name" value="Glutathione_peroxidase"/>
</dbReference>
<keyword evidence="7" id="KW-1185">Reference proteome</keyword>
<dbReference type="Proteomes" id="UP000192920">
    <property type="component" value="Unassembled WGS sequence"/>
</dbReference>
<dbReference type="FunFam" id="3.40.30.10:FF:000010">
    <property type="entry name" value="Glutathione peroxidase"/>
    <property type="match status" value="1"/>
</dbReference>
<name>A0A1Y6C1Z6_9NEIS</name>
<protein>
    <recommendedName>
        <fullName evidence="5">Glutathione peroxidase</fullName>
    </recommendedName>
</protein>
<dbReference type="CDD" id="cd00340">
    <property type="entry name" value="GSH_Peroxidase"/>
    <property type="match status" value="1"/>
</dbReference>
<dbReference type="Pfam" id="PF00255">
    <property type="entry name" value="GSHPx"/>
    <property type="match status" value="1"/>
</dbReference>
<dbReference type="STRING" id="1123014.SAMN02745746_02846"/>
<proteinExistence type="inferred from homology"/>
<dbReference type="GO" id="GO:0004601">
    <property type="term" value="F:peroxidase activity"/>
    <property type="evidence" value="ECO:0007669"/>
    <property type="project" value="UniProtKB-KW"/>
</dbReference>
<reference evidence="7" key="1">
    <citation type="submission" date="2017-04" db="EMBL/GenBank/DDBJ databases">
        <authorList>
            <person name="Varghese N."/>
            <person name="Submissions S."/>
        </authorList>
    </citation>
    <scope>NUCLEOTIDE SEQUENCE [LARGE SCALE GENOMIC DNA]</scope>
    <source>
        <strain evidence="7">DSM 22618</strain>
    </source>
</reference>
<dbReference type="PROSITE" id="PS51355">
    <property type="entry name" value="GLUTATHIONE_PEROXID_3"/>
    <property type="match status" value="1"/>
</dbReference>
<dbReference type="PANTHER" id="PTHR11592">
    <property type="entry name" value="GLUTATHIONE PEROXIDASE"/>
    <property type="match status" value="1"/>
</dbReference>
<dbReference type="SUPFAM" id="SSF52833">
    <property type="entry name" value="Thioredoxin-like"/>
    <property type="match status" value="1"/>
</dbReference>
<dbReference type="PANTHER" id="PTHR11592:SF78">
    <property type="entry name" value="GLUTATHIONE PEROXIDASE"/>
    <property type="match status" value="1"/>
</dbReference>
<dbReference type="EMBL" id="FXAG01000016">
    <property type="protein sequence ID" value="SMF37665.1"/>
    <property type="molecule type" value="Genomic_DNA"/>
</dbReference>
<sequence>MTTLHDFSACRIDGSPESLSRYAGMVVLVVNTASECGFTPQYTGLQELAVYFAGEEFALLGFPCNQFGGQEPGAEDSIAVFCQSRFGVTFPLYAKVAVNGDEAHPLWRWLTRADTDHPQPVKWNFTKFLIDGRGRLVKRYEPAVQPHELLDDIDRLLGG</sequence>
<keyword evidence="2 5" id="KW-0575">Peroxidase</keyword>
<dbReference type="InterPro" id="IPR029760">
    <property type="entry name" value="GPX_CS"/>
</dbReference>
<dbReference type="PROSITE" id="PS00763">
    <property type="entry name" value="GLUTATHIONE_PEROXID_2"/>
    <property type="match status" value="1"/>
</dbReference>
<organism evidence="6 7">
    <name type="scientific">Pseudogulbenkiania subflava DSM 22618</name>
    <dbReference type="NCBI Taxonomy" id="1123014"/>
    <lineage>
        <taxon>Bacteria</taxon>
        <taxon>Pseudomonadati</taxon>
        <taxon>Pseudomonadota</taxon>
        <taxon>Betaproteobacteria</taxon>
        <taxon>Neisseriales</taxon>
        <taxon>Chromobacteriaceae</taxon>
        <taxon>Pseudogulbenkiania</taxon>
    </lineage>
</organism>
<evidence type="ECO:0000256" key="5">
    <source>
        <dbReference type="RuleBase" id="RU000499"/>
    </source>
</evidence>
<keyword evidence="3 5" id="KW-0560">Oxidoreductase</keyword>
<evidence type="ECO:0000256" key="1">
    <source>
        <dbReference type="ARBA" id="ARBA00006926"/>
    </source>
</evidence>
<evidence type="ECO:0000256" key="3">
    <source>
        <dbReference type="ARBA" id="ARBA00023002"/>
    </source>
</evidence>
<dbReference type="Gene3D" id="3.40.30.10">
    <property type="entry name" value="Glutaredoxin"/>
    <property type="match status" value="1"/>
</dbReference>
<dbReference type="PIRSF" id="PIRSF000303">
    <property type="entry name" value="Glutathion_perox"/>
    <property type="match status" value="1"/>
</dbReference>
<dbReference type="RefSeq" id="WP_085276983.1">
    <property type="nucleotide sequence ID" value="NZ_FXAG01000016.1"/>
</dbReference>
<evidence type="ECO:0000256" key="4">
    <source>
        <dbReference type="PIRSR" id="PIRSR000303-1"/>
    </source>
</evidence>
<dbReference type="InterPro" id="IPR036249">
    <property type="entry name" value="Thioredoxin-like_sf"/>
</dbReference>
<dbReference type="GO" id="GO:0034599">
    <property type="term" value="P:cellular response to oxidative stress"/>
    <property type="evidence" value="ECO:0007669"/>
    <property type="project" value="TreeGrafter"/>
</dbReference>